<proteinExistence type="predicted"/>
<dbReference type="Proteomes" id="UP000247746">
    <property type="component" value="Unassembled WGS sequence"/>
</dbReference>
<dbReference type="Gene3D" id="2.40.50.290">
    <property type="match status" value="2"/>
</dbReference>
<sequence length="1556" mass="159065">GDTLTVDSATVDVDGSGTPVTLVLGTATALTATDGSAIGDLTLNADGSYSFDPAPNFNGTVPQVGYTVTDTEGNTDSTTLDITVTPVEDVPVANPEVETTLEDTELTGNVLTNDTDGDGNNTLTVDSATVDVDGSGTPVTLVLGTATALTATDGSAIGDLTLNADGSYSFDPAPNFNGTVPQVGYTVTDTEGNTDSTTLDITVTPVNDDPVAVDDAYTVVEDGNVILTPLTTGTADSDLDGDTLSISNINGTDLTPGTAQSIAVDNGVVNIDAAGVISFTPNPDFNGTAEFDYTITDGTATATATETITVTPVNDAPVAVDDAYTVVEDGNVILTPLTTGTADSDLDGDTLSISNINGTDLTPGTAQSIAVDNGVVNIDAQGVITFVPDTNFNGQVQFDYTITDGNGGTDTATETITVTAVNDTPVAVDDVGSGPLNQLVSVDILANDTDPENDLDPTTVIITQAPAAGSIIAADGKSVIVPGEGIWSVNSTTGEITFTPTTGFTDDPTPISYTVDDSTGLTSNEATVTIDYPPTAPIAVDDAYSVDEDGTIVIDPLNADSDFDGDTLSITEINGTILTPGTAQTIAVPNGVVTIDTAGVISFTPDANFNGTVEFDYTITDGTETATATETITVTPVDDAPVAVDDAYTVEEDGTVVLAPLTTGIADSDLDGDTLSITDINGTLLTPGTAQTIAVPNGVVNIDNAGVITFTPDANFNGDVEFDYTITDGTSSVSATETITVTPVNDIAANPEVEITPEDTILTDNVLTNDTDEDGTTLAVQSATVDIDGSGTQVALVLGTATAIEDSTGAPIGDLTLNADGSYTFDPALDFNGTVPTVNYVVADPDGNTDSTTLDITVNDAPIVTFSNIAVSEEGLAGGIADSNALAGFTDTTNRAQQTGAIVVTDTDLASVNDLSVTLNGPIGITSQGEPITWTQVGDTLTGTATIDGVVVDVATVTIGAFTDNGGGNYTADYTTTLLQSIDHPNTTGEDSLDLDFTATVSDGIDDSASSAFVISVEDDTPDASSSNADILLQPVNTNLLLIVDVSGSMGTVENGVSRLQATKDALIEAIDKYEEFGDVKVRLVTFSSDGQAIGTEWVSSADAITQINALTAGGVTNYDAALGSAIDAFDDVGKLEPVSIVDSQGNEAFNNPTNKSIFITDGVPNRGLGDTTQLSGTVSTGSADYGIQAAEEVIWTDFLKANSIDSSALSIINFNAGSTAETSLNAIAYDGRNDVDVDGVIVSAATLEQTILDGIDARNATGNLVSAGGSTNTGFGADDGYLSEVDIDGSNYTFNKSTGQLTTAADASTYSYDQSTTTVTITTAAGGSLIVNFSTGNYQYDVPNDATTAYTETLTFSVLDNDGDGVNNTIELNILFPVTTGTAGNDFLLGNNDDNVLDGLDGNDVISGGTGADSLTGGAGNDTLIFQVDNVLMDGGDGTDTLIINNNGIDIDFSTFDSTKFGSIEVIEMTGSGTQTLSNLTTSDVLDIIDETVVLNKGLTINGDSTDTVQLTGTDWNNTNTTVQQDGKDYDVYNFTDVNGSGVHEILIQTDVNII</sequence>
<feature type="non-terminal residue" evidence="3">
    <location>
        <position position="1"/>
    </location>
</feature>
<dbReference type="PROSITE" id="PS00330">
    <property type="entry name" value="HEMOLYSIN_CALCIUM"/>
    <property type="match status" value="1"/>
</dbReference>
<dbReference type="GO" id="GO:0005509">
    <property type="term" value="F:calcium ion binding"/>
    <property type="evidence" value="ECO:0007669"/>
    <property type="project" value="InterPro"/>
</dbReference>
<dbReference type="Gene3D" id="2.150.10.10">
    <property type="entry name" value="Serralysin-like metalloprotease, C-terminal"/>
    <property type="match status" value="1"/>
</dbReference>
<dbReference type="SMART" id="SM00327">
    <property type="entry name" value="VWA"/>
    <property type="match status" value="1"/>
</dbReference>
<dbReference type="RefSeq" id="WP_146221335.1">
    <property type="nucleotide sequence ID" value="NZ_QJSU01000006.1"/>
</dbReference>
<dbReference type="InterPro" id="IPR011049">
    <property type="entry name" value="Serralysin-like_metalloprot_C"/>
</dbReference>
<comment type="caution">
    <text evidence="3">The sequence shown here is derived from an EMBL/GenBank/DDBJ whole genome shotgun (WGS) entry which is preliminary data.</text>
</comment>
<dbReference type="Pfam" id="PF00353">
    <property type="entry name" value="HemolysinCabind"/>
    <property type="match status" value="1"/>
</dbReference>
<dbReference type="InterPro" id="IPR001343">
    <property type="entry name" value="Hemolysn_Ca-bd"/>
</dbReference>
<dbReference type="Pfam" id="PF17803">
    <property type="entry name" value="Cadherin_4"/>
    <property type="match status" value="1"/>
</dbReference>
<dbReference type="InterPro" id="IPR036465">
    <property type="entry name" value="vWFA_dom_sf"/>
</dbReference>
<reference evidence="3 4" key="1">
    <citation type="submission" date="2018-06" db="EMBL/GenBank/DDBJ databases">
        <title>Genomic Encyclopedia of Type Strains, Phase III (KMG-III): the genomes of soil and plant-associated and newly described type strains.</title>
        <authorList>
            <person name="Whitman W."/>
        </authorList>
    </citation>
    <scope>NUCLEOTIDE SEQUENCE [LARGE SCALE GENOMIC DNA]</scope>
    <source>
        <strain evidence="3 4">CECT 5889</strain>
    </source>
</reference>
<dbReference type="EMBL" id="QJSU01000006">
    <property type="protein sequence ID" value="PYE38788.1"/>
    <property type="molecule type" value="Genomic_DNA"/>
</dbReference>
<dbReference type="Pfam" id="PF13519">
    <property type="entry name" value="VWA_2"/>
    <property type="match status" value="1"/>
</dbReference>
<dbReference type="Pfam" id="PF17963">
    <property type="entry name" value="Big_9"/>
    <property type="match status" value="6"/>
</dbReference>
<dbReference type="SUPFAM" id="SSF53300">
    <property type="entry name" value="vWA-like"/>
    <property type="match status" value="1"/>
</dbReference>
<evidence type="ECO:0000313" key="4">
    <source>
        <dbReference type="Proteomes" id="UP000247746"/>
    </source>
</evidence>
<dbReference type="Gene3D" id="3.40.50.410">
    <property type="entry name" value="von Willebrand factor, type A domain"/>
    <property type="match status" value="1"/>
</dbReference>
<dbReference type="InterPro" id="IPR018511">
    <property type="entry name" value="Hemolysin-typ_Ca-bd_CS"/>
</dbReference>
<dbReference type="OrthoDB" id="5192166at2"/>
<name>A0A2V4V8J6_9GAMM</name>
<evidence type="ECO:0000259" key="2">
    <source>
        <dbReference type="PROSITE" id="PS50234"/>
    </source>
</evidence>
<dbReference type="InterPro" id="IPR040853">
    <property type="entry name" value="RapA2_cadherin-like"/>
</dbReference>
<dbReference type="PROSITE" id="PS50234">
    <property type="entry name" value="VWFA"/>
    <property type="match status" value="1"/>
</dbReference>
<evidence type="ECO:0000256" key="1">
    <source>
        <dbReference type="ARBA" id="ARBA00022837"/>
    </source>
</evidence>
<evidence type="ECO:0000313" key="3">
    <source>
        <dbReference type="EMBL" id="PYE38788.1"/>
    </source>
</evidence>
<keyword evidence="4" id="KW-1185">Reference proteome</keyword>
<protein>
    <submittedName>
        <fullName evidence="3">CshA-type fibril repeat protein</fullName>
    </submittedName>
</protein>
<dbReference type="NCBIfam" id="NF012211">
    <property type="entry name" value="tand_rpt_95"/>
    <property type="match status" value="7"/>
</dbReference>
<keyword evidence="1" id="KW-0106">Calcium</keyword>
<dbReference type="SUPFAM" id="SSF51120">
    <property type="entry name" value="beta-Roll"/>
    <property type="match status" value="1"/>
</dbReference>
<dbReference type="CDD" id="cd00198">
    <property type="entry name" value="vWFA"/>
    <property type="match status" value="1"/>
</dbReference>
<gene>
    <name evidence="3" type="ORF">DFP82_106193</name>
</gene>
<accession>A0A2V4V8J6</accession>
<dbReference type="PRINTS" id="PR00313">
    <property type="entry name" value="CABNDNGRPT"/>
</dbReference>
<feature type="domain" description="VWFA" evidence="2">
    <location>
        <begin position="1039"/>
        <end position="1256"/>
    </location>
</feature>
<organism evidence="3 4">
    <name type="scientific">Psychrobacter fozii</name>
    <dbReference type="NCBI Taxonomy" id="198480"/>
    <lineage>
        <taxon>Bacteria</taxon>
        <taxon>Pseudomonadati</taxon>
        <taxon>Pseudomonadota</taxon>
        <taxon>Gammaproteobacteria</taxon>
        <taxon>Moraxellales</taxon>
        <taxon>Moraxellaceae</taxon>
        <taxon>Psychrobacter</taxon>
    </lineage>
</organism>
<dbReference type="InterPro" id="IPR002035">
    <property type="entry name" value="VWF_A"/>
</dbReference>
<dbReference type="Gene3D" id="2.60.40.3440">
    <property type="match status" value="4"/>
</dbReference>